<proteinExistence type="predicted"/>
<dbReference type="Proteomes" id="UP001139031">
    <property type="component" value="Unassembled WGS sequence"/>
</dbReference>
<dbReference type="EMBL" id="JAIRAU010000001">
    <property type="protein sequence ID" value="MBZ5707898.1"/>
    <property type="molecule type" value="Genomic_DNA"/>
</dbReference>
<evidence type="ECO:0000313" key="1">
    <source>
        <dbReference type="EMBL" id="MBZ5707898.1"/>
    </source>
</evidence>
<accession>A0ABS7TI50</accession>
<reference evidence="1" key="1">
    <citation type="submission" date="2021-08" db="EMBL/GenBank/DDBJ databases">
        <authorList>
            <person name="Stevens D.C."/>
        </authorList>
    </citation>
    <scope>NUCLEOTIDE SEQUENCE</scope>
    <source>
        <strain evidence="1">DSM 53165</strain>
    </source>
</reference>
<dbReference type="InterPro" id="IPR036388">
    <property type="entry name" value="WH-like_DNA-bd_sf"/>
</dbReference>
<protein>
    <submittedName>
        <fullName evidence="1">Helix-turn-helix domain-containing protein</fullName>
    </submittedName>
</protein>
<dbReference type="RefSeq" id="WP_224189660.1">
    <property type="nucleotide sequence ID" value="NZ_JAIRAU010000001.1"/>
</dbReference>
<dbReference type="SUPFAM" id="SSF46689">
    <property type="entry name" value="Homeodomain-like"/>
    <property type="match status" value="1"/>
</dbReference>
<keyword evidence="2" id="KW-1185">Reference proteome</keyword>
<organism evidence="1 2">
    <name type="scientific">Nannocystis pusilla</name>
    <dbReference type="NCBI Taxonomy" id="889268"/>
    <lineage>
        <taxon>Bacteria</taxon>
        <taxon>Pseudomonadati</taxon>
        <taxon>Myxococcota</taxon>
        <taxon>Polyangia</taxon>
        <taxon>Nannocystales</taxon>
        <taxon>Nannocystaceae</taxon>
        <taxon>Nannocystis</taxon>
    </lineage>
</organism>
<evidence type="ECO:0000313" key="2">
    <source>
        <dbReference type="Proteomes" id="UP001139031"/>
    </source>
</evidence>
<gene>
    <name evidence="1" type="ORF">K7C98_01410</name>
</gene>
<sequence length="95" mass="10569">MLRAKLVLLAAEGHSNQEIARRLGCHVDTVRVWRGRFARDGRVVTLEDRPRSGRPPRVSPVTRCKLIKLACDKPARRPAEPFDVDICDVGDAPAS</sequence>
<dbReference type="Pfam" id="PF13551">
    <property type="entry name" value="HTH_29"/>
    <property type="match status" value="1"/>
</dbReference>
<dbReference type="InterPro" id="IPR009057">
    <property type="entry name" value="Homeodomain-like_sf"/>
</dbReference>
<name>A0ABS7TI50_9BACT</name>
<comment type="caution">
    <text evidence="1">The sequence shown here is derived from an EMBL/GenBank/DDBJ whole genome shotgun (WGS) entry which is preliminary data.</text>
</comment>
<dbReference type="Gene3D" id="1.10.10.10">
    <property type="entry name" value="Winged helix-like DNA-binding domain superfamily/Winged helix DNA-binding domain"/>
    <property type="match status" value="1"/>
</dbReference>